<sequence>MTARRTVVVRPWPALSMRLSVRTAVVCAILVATAVVVAVFALGTGEFALTPGEVVAVLTGRETGFARLVVLDWRLPRVLLALLVGGALGLSGAVFQSLLRNPLGSPDVIGFNTGAYTGVLFTITFVGRDHWLSATGALVGGLATAALVYLLAFRRGVADLRLIIVGIGVSAVLASLNEWFIIKVNLRAAYAANLWSRGSLNELRWQQVPPVLLAVGALCLLLVAMGARLRVMELGEEAATSLGVRSGPARLAYLAVGVALTAVATATAGPISFVALAAPQIAARLTRAPGIALAPAALTGALLLLIGDFLAVRLFSPTQLPVGVVTVSLGGAYFAWLLASRARA</sequence>
<keyword evidence="7 8" id="KW-0472">Membrane</keyword>
<dbReference type="InterPro" id="IPR037294">
    <property type="entry name" value="ABC_BtuC-like"/>
</dbReference>
<keyword evidence="5 8" id="KW-0812">Transmembrane</keyword>
<comment type="subcellular location">
    <subcellularLocation>
        <location evidence="1">Cell membrane</location>
        <topology evidence="1">Multi-pass membrane protein</topology>
    </subcellularLocation>
</comment>
<accession>A0ABP6KKK5</accession>
<proteinExistence type="inferred from homology"/>
<dbReference type="Gene3D" id="1.10.3470.10">
    <property type="entry name" value="ABC transporter involved in vitamin B12 uptake, BtuC"/>
    <property type="match status" value="1"/>
</dbReference>
<gene>
    <name evidence="9" type="primary">fepG</name>
    <name evidence="9" type="ORF">GCM10017559_43950</name>
</gene>
<evidence type="ECO:0000256" key="6">
    <source>
        <dbReference type="ARBA" id="ARBA00022989"/>
    </source>
</evidence>
<evidence type="ECO:0000256" key="4">
    <source>
        <dbReference type="ARBA" id="ARBA00022475"/>
    </source>
</evidence>
<organism evidence="9 10">
    <name type="scientific">Streptosporangium longisporum</name>
    <dbReference type="NCBI Taxonomy" id="46187"/>
    <lineage>
        <taxon>Bacteria</taxon>
        <taxon>Bacillati</taxon>
        <taxon>Actinomycetota</taxon>
        <taxon>Actinomycetes</taxon>
        <taxon>Streptosporangiales</taxon>
        <taxon>Streptosporangiaceae</taxon>
        <taxon>Streptosporangium</taxon>
    </lineage>
</organism>
<name>A0ABP6KKK5_9ACTN</name>
<feature type="transmembrane region" description="Helical" evidence="8">
    <location>
        <begin position="318"/>
        <end position="339"/>
    </location>
</feature>
<evidence type="ECO:0000256" key="1">
    <source>
        <dbReference type="ARBA" id="ARBA00004651"/>
    </source>
</evidence>
<dbReference type="Pfam" id="PF01032">
    <property type="entry name" value="FecCD"/>
    <property type="match status" value="1"/>
</dbReference>
<dbReference type="InterPro" id="IPR000522">
    <property type="entry name" value="ABC_transptr_permease_BtuC"/>
</dbReference>
<evidence type="ECO:0000256" key="5">
    <source>
        <dbReference type="ARBA" id="ARBA00022692"/>
    </source>
</evidence>
<comment type="similarity">
    <text evidence="2">Belongs to the binding-protein-dependent transport system permease family. FecCD subfamily.</text>
</comment>
<dbReference type="CDD" id="cd06550">
    <property type="entry name" value="TM_ABC_iron-siderophores_like"/>
    <property type="match status" value="1"/>
</dbReference>
<reference evidence="10" key="1">
    <citation type="journal article" date="2019" name="Int. J. Syst. Evol. Microbiol.">
        <title>The Global Catalogue of Microorganisms (GCM) 10K type strain sequencing project: providing services to taxonomists for standard genome sequencing and annotation.</title>
        <authorList>
            <consortium name="The Broad Institute Genomics Platform"/>
            <consortium name="The Broad Institute Genome Sequencing Center for Infectious Disease"/>
            <person name="Wu L."/>
            <person name="Ma J."/>
        </authorList>
    </citation>
    <scope>NUCLEOTIDE SEQUENCE [LARGE SCALE GENOMIC DNA]</scope>
    <source>
        <strain evidence="10">JCM 3106</strain>
    </source>
</reference>
<dbReference type="Proteomes" id="UP001499930">
    <property type="component" value="Unassembled WGS sequence"/>
</dbReference>
<evidence type="ECO:0000313" key="9">
    <source>
        <dbReference type="EMBL" id="GAA3015628.1"/>
    </source>
</evidence>
<feature type="transmembrane region" description="Helical" evidence="8">
    <location>
        <begin position="78"/>
        <end position="99"/>
    </location>
</feature>
<evidence type="ECO:0000256" key="8">
    <source>
        <dbReference type="SAM" id="Phobius"/>
    </source>
</evidence>
<keyword evidence="4" id="KW-1003">Cell membrane</keyword>
<feature type="transmembrane region" description="Helical" evidence="8">
    <location>
        <begin position="21"/>
        <end position="42"/>
    </location>
</feature>
<evidence type="ECO:0000256" key="7">
    <source>
        <dbReference type="ARBA" id="ARBA00023136"/>
    </source>
</evidence>
<feature type="transmembrane region" description="Helical" evidence="8">
    <location>
        <begin position="251"/>
        <end position="278"/>
    </location>
</feature>
<protein>
    <submittedName>
        <fullName evidence="9">Iron-enterobactin ABC transporter permease</fullName>
    </submittedName>
</protein>
<keyword evidence="6 8" id="KW-1133">Transmembrane helix</keyword>
<dbReference type="EMBL" id="BAAAWD010000012">
    <property type="protein sequence ID" value="GAA3015628.1"/>
    <property type="molecule type" value="Genomic_DNA"/>
</dbReference>
<keyword evidence="10" id="KW-1185">Reference proteome</keyword>
<dbReference type="SUPFAM" id="SSF81345">
    <property type="entry name" value="ABC transporter involved in vitamin B12 uptake, BtuC"/>
    <property type="match status" value="1"/>
</dbReference>
<dbReference type="PANTHER" id="PTHR30472">
    <property type="entry name" value="FERRIC ENTEROBACTIN TRANSPORT SYSTEM PERMEASE PROTEIN"/>
    <property type="match status" value="1"/>
</dbReference>
<feature type="transmembrane region" description="Helical" evidence="8">
    <location>
        <begin position="132"/>
        <end position="152"/>
    </location>
</feature>
<feature type="transmembrane region" description="Helical" evidence="8">
    <location>
        <begin position="290"/>
        <end position="312"/>
    </location>
</feature>
<evidence type="ECO:0000256" key="2">
    <source>
        <dbReference type="ARBA" id="ARBA00007935"/>
    </source>
</evidence>
<dbReference type="RefSeq" id="WP_344898309.1">
    <property type="nucleotide sequence ID" value="NZ_BAAAWD010000012.1"/>
</dbReference>
<comment type="caution">
    <text evidence="9">The sequence shown here is derived from an EMBL/GenBank/DDBJ whole genome shotgun (WGS) entry which is preliminary data.</text>
</comment>
<keyword evidence="3" id="KW-0813">Transport</keyword>
<dbReference type="PANTHER" id="PTHR30472:SF24">
    <property type="entry name" value="FERRIC ENTEROBACTIN TRANSPORT SYSTEM PERMEASE PROTEIN FEPG"/>
    <property type="match status" value="1"/>
</dbReference>
<evidence type="ECO:0000256" key="3">
    <source>
        <dbReference type="ARBA" id="ARBA00022448"/>
    </source>
</evidence>
<feature type="transmembrane region" description="Helical" evidence="8">
    <location>
        <begin position="108"/>
        <end position="126"/>
    </location>
</feature>
<evidence type="ECO:0000313" key="10">
    <source>
        <dbReference type="Proteomes" id="UP001499930"/>
    </source>
</evidence>